<comment type="caution">
    <text evidence="1">The sequence shown here is derived from an EMBL/GenBank/DDBJ whole genome shotgun (WGS) entry which is preliminary data.</text>
</comment>
<reference evidence="1 2" key="1">
    <citation type="journal article" date="2016" name="Nat. Commun.">
        <title>Thousands of microbial genomes shed light on interconnected biogeochemical processes in an aquifer system.</title>
        <authorList>
            <person name="Anantharaman K."/>
            <person name="Brown C.T."/>
            <person name="Hug L.A."/>
            <person name="Sharon I."/>
            <person name="Castelle C.J."/>
            <person name="Probst A.J."/>
            <person name="Thomas B.C."/>
            <person name="Singh A."/>
            <person name="Wilkins M.J."/>
            <person name="Karaoz U."/>
            <person name="Brodie E.L."/>
            <person name="Williams K.H."/>
            <person name="Hubbard S.S."/>
            <person name="Banfield J.F."/>
        </authorList>
    </citation>
    <scope>NUCLEOTIDE SEQUENCE [LARGE SCALE GENOMIC DNA]</scope>
</reference>
<protein>
    <submittedName>
        <fullName evidence="1">Uncharacterized protein</fullName>
    </submittedName>
</protein>
<dbReference type="EMBL" id="MHQL01000010">
    <property type="protein sequence ID" value="OHA03667.1"/>
    <property type="molecule type" value="Genomic_DNA"/>
</dbReference>
<evidence type="ECO:0000313" key="1">
    <source>
        <dbReference type="EMBL" id="OHA03667.1"/>
    </source>
</evidence>
<sequence>MAEFRSQNAGEVPFLELLLVTEMDSEKLMRLKSRPDLVVRVEKIGDPKHLGNAIERHARAREEFGRLRKEYGFHIPDFSFVVGKNDVGELCMFTVVEKISAEHGASLSKTPKP</sequence>
<dbReference type="AlphaFoldDB" id="A0A1G2KW47"/>
<dbReference type="Proteomes" id="UP000177811">
    <property type="component" value="Unassembled WGS sequence"/>
</dbReference>
<name>A0A1G2KW47_9BACT</name>
<proteinExistence type="predicted"/>
<evidence type="ECO:0000313" key="2">
    <source>
        <dbReference type="Proteomes" id="UP000177811"/>
    </source>
</evidence>
<accession>A0A1G2KW47</accession>
<organism evidence="1 2">
    <name type="scientific">Candidatus Sungbacteria bacterium RIFCSPHIGHO2_02_FULL_51_29</name>
    <dbReference type="NCBI Taxonomy" id="1802273"/>
    <lineage>
        <taxon>Bacteria</taxon>
        <taxon>Candidatus Sungiibacteriota</taxon>
    </lineage>
</organism>
<gene>
    <name evidence="1" type="ORF">A3C16_03445</name>
</gene>